<name>A0A091W009_NIPNI</name>
<dbReference type="GO" id="GO:0000118">
    <property type="term" value="C:histone deacetylase complex"/>
    <property type="evidence" value="ECO:0007669"/>
    <property type="project" value="TreeGrafter"/>
</dbReference>
<feature type="non-terminal residue" evidence="5">
    <location>
        <position position="61"/>
    </location>
</feature>
<dbReference type="AlphaFoldDB" id="A0A091W009"/>
<dbReference type="PANTHER" id="PTHR16089:SF23">
    <property type="entry name" value="ZINC FINGER PROTEIN 541"/>
    <property type="match status" value="1"/>
</dbReference>
<dbReference type="EMBL" id="KL411517">
    <property type="protein sequence ID" value="KFR08360.1"/>
    <property type="molecule type" value="Genomic_DNA"/>
</dbReference>
<dbReference type="eggNOG" id="KOG1721">
    <property type="taxonomic scope" value="Eukaryota"/>
</dbReference>
<keyword evidence="1" id="KW-0805">Transcription regulation</keyword>
<sequence length="61" mass="6526">VTELLNMACSSVMPGGGTNLELALHCLHEARGSVLEALEMLLFGAPQKLESHPLANYRYAG</sequence>
<keyword evidence="2" id="KW-0804">Transcription</keyword>
<evidence type="ECO:0000256" key="2">
    <source>
        <dbReference type="ARBA" id="ARBA00023163"/>
    </source>
</evidence>
<evidence type="ECO:0000313" key="6">
    <source>
        <dbReference type="Proteomes" id="UP000053283"/>
    </source>
</evidence>
<evidence type="ECO:0000256" key="3">
    <source>
        <dbReference type="ARBA" id="ARBA00023242"/>
    </source>
</evidence>
<evidence type="ECO:0000256" key="1">
    <source>
        <dbReference type="ARBA" id="ARBA00023015"/>
    </source>
</evidence>
<dbReference type="GO" id="GO:0005667">
    <property type="term" value="C:transcription regulator complex"/>
    <property type="evidence" value="ECO:0007669"/>
    <property type="project" value="TreeGrafter"/>
</dbReference>
<dbReference type="eggNOG" id="KOG4167">
    <property type="taxonomic scope" value="Eukaryota"/>
</dbReference>
<keyword evidence="6" id="KW-1185">Reference proteome</keyword>
<protein>
    <submittedName>
        <fullName evidence="5">Zinc finger protein 541</fullName>
    </submittedName>
</protein>
<dbReference type="GO" id="GO:0003714">
    <property type="term" value="F:transcription corepressor activity"/>
    <property type="evidence" value="ECO:0007669"/>
    <property type="project" value="TreeGrafter"/>
</dbReference>
<accession>A0A091W009</accession>
<feature type="domain" description="ELM2" evidence="4">
    <location>
        <begin position="1"/>
        <end position="45"/>
    </location>
</feature>
<dbReference type="PANTHER" id="PTHR16089">
    <property type="entry name" value="REST COREPRESSOR COREST PROTEIN-RELATED"/>
    <property type="match status" value="1"/>
</dbReference>
<evidence type="ECO:0000313" key="5">
    <source>
        <dbReference type="EMBL" id="KFR08360.1"/>
    </source>
</evidence>
<dbReference type="STRING" id="128390.A0A091W009"/>
<dbReference type="Proteomes" id="UP000053283">
    <property type="component" value="Unassembled WGS sequence"/>
</dbReference>
<organism evidence="5 6">
    <name type="scientific">Nipponia nippon</name>
    <name type="common">Crested ibis</name>
    <name type="synonym">Ibis nippon</name>
    <dbReference type="NCBI Taxonomy" id="128390"/>
    <lineage>
        <taxon>Eukaryota</taxon>
        <taxon>Metazoa</taxon>
        <taxon>Chordata</taxon>
        <taxon>Craniata</taxon>
        <taxon>Vertebrata</taxon>
        <taxon>Euteleostomi</taxon>
        <taxon>Archelosauria</taxon>
        <taxon>Archosauria</taxon>
        <taxon>Dinosauria</taxon>
        <taxon>Saurischia</taxon>
        <taxon>Theropoda</taxon>
        <taxon>Coelurosauria</taxon>
        <taxon>Aves</taxon>
        <taxon>Neognathae</taxon>
        <taxon>Neoaves</taxon>
        <taxon>Aequornithes</taxon>
        <taxon>Pelecaniformes</taxon>
        <taxon>Threskiornithidae</taxon>
        <taxon>Nipponia</taxon>
    </lineage>
</organism>
<dbReference type="InterPro" id="IPR051066">
    <property type="entry name" value="Trans_reg/Corepressor"/>
</dbReference>
<dbReference type="PROSITE" id="PS51156">
    <property type="entry name" value="ELM2"/>
    <property type="match status" value="1"/>
</dbReference>
<dbReference type="GO" id="GO:0006357">
    <property type="term" value="P:regulation of transcription by RNA polymerase II"/>
    <property type="evidence" value="ECO:0007669"/>
    <property type="project" value="TreeGrafter"/>
</dbReference>
<dbReference type="InterPro" id="IPR000949">
    <property type="entry name" value="ELM2_dom"/>
</dbReference>
<gene>
    <name evidence="5" type="ORF">Y956_10139</name>
</gene>
<proteinExistence type="predicted"/>
<keyword evidence="3" id="KW-0539">Nucleus</keyword>
<feature type="non-terminal residue" evidence="5">
    <location>
        <position position="1"/>
    </location>
</feature>
<reference evidence="5 6" key="1">
    <citation type="submission" date="2014-04" db="EMBL/GenBank/DDBJ databases">
        <title>Genome evolution of avian class.</title>
        <authorList>
            <person name="Zhang G."/>
            <person name="Li C."/>
        </authorList>
    </citation>
    <scope>NUCLEOTIDE SEQUENCE [LARGE SCALE GENOMIC DNA]</scope>
    <source>
        <strain evidence="5">BGI_Y956</strain>
    </source>
</reference>
<evidence type="ECO:0000259" key="4">
    <source>
        <dbReference type="PROSITE" id="PS51156"/>
    </source>
</evidence>